<keyword evidence="1" id="KW-1133">Transmembrane helix</keyword>
<sequence>MRAGGGGSGVHGQGALSGCKPDPLGAPDWFLPLAPAAAFAFLVVAFAAWRLGVRKYTSTGT</sequence>
<evidence type="ECO:0000256" key="1">
    <source>
        <dbReference type="SAM" id="Phobius"/>
    </source>
</evidence>
<organism evidence="2 3">
    <name type="scientific">Burkholderia stagnalis</name>
    <dbReference type="NCBI Taxonomy" id="1503054"/>
    <lineage>
        <taxon>Bacteria</taxon>
        <taxon>Pseudomonadati</taxon>
        <taxon>Pseudomonadota</taxon>
        <taxon>Betaproteobacteria</taxon>
        <taxon>Burkholderiales</taxon>
        <taxon>Burkholderiaceae</taxon>
        <taxon>Burkholderia</taxon>
        <taxon>Burkholderia cepacia complex</taxon>
    </lineage>
</organism>
<dbReference type="Proteomes" id="UP000473470">
    <property type="component" value="Unassembled WGS sequence"/>
</dbReference>
<reference evidence="2 3" key="1">
    <citation type="submission" date="2019-09" db="EMBL/GenBank/DDBJ databases">
        <title>Draft genome sequences of 48 bacterial type strains from the CCUG.</title>
        <authorList>
            <person name="Tunovic T."/>
            <person name="Pineiro-Iglesias B."/>
            <person name="Unosson C."/>
            <person name="Inganas E."/>
            <person name="Ohlen M."/>
            <person name="Cardew S."/>
            <person name="Jensie-Markopoulos S."/>
            <person name="Salva-Serra F."/>
            <person name="Jaen-Luchoro D."/>
            <person name="Karlsson R."/>
            <person name="Svensson-Stadler L."/>
            <person name="Chun J."/>
            <person name="Moore E."/>
        </authorList>
    </citation>
    <scope>NUCLEOTIDE SEQUENCE [LARGE SCALE GENOMIC DNA]</scope>
    <source>
        <strain evidence="2 3">CCUG 65686</strain>
    </source>
</reference>
<name>A0A6L3MYB8_9BURK</name>
<keyword evidence="1" id="KW-0472">Membrane</keyword>
<dbReference type="EMBL" id="VZOK01000014">
    <property type="protein sequence ID" value="KAB0638469.1"/>
    <property type="molecule type" value="Genomic_DNA"/>
</dbReference>
<dbReference type="PROSITE" id="PS51257">
    <property type="entry name" value="PROKAR_LIPOPROTEIN"/>
    <property type="match status" value="1"/>
</dbReference>
<feature type="transmembrane region" description="Helical" evidence="1">
    <location>
        <begin position="29"/>
        <end position="49"/>
    </location>
</feature>
<proteinExistence type="predicted"/>
<gene>
    <name evidence="2" type="ORF">F7R25_11870</name>
</gene>
<comment type="caution">
    <text evidence="2">The sequence shown here is derived from an EMBL/GenBank/DDBJ whole genome shotgun (WGS) entry which is preliminary data.</text>
</comment>
<dbReference type="AlphaFoldDB" id="A0A6L3MYB8"/>
<evidence type="ECO:0000313" key="2">
    <source>
        <dbReference type="EMBL" id="KAB0638469.1"/>
    </source>
</evidence>
<accession>A0A6L3MYB8</accession>
<keyword evidence="1" id="KW-0812">Transmembrane</keyword>
<protein>
    <submittedName>
        <fullName evidence="2">Uncharacterized protein</fullName>
    </submittedName>
</protein>
<evidence type="ECO:0000313" key="3">
    <source>
        <dbReference type="Proteomes" id="UP000473470"/>
    </source>
</evidence>